<dbReference type="Proteomes" id="UP001149009">
    <property type="component" value="Unassembled WGS sequence"/>
</dbReference>
<dbReference type="EMBL" id="JAODNV010000012">
    <property type="protein sequence ID" value="MCT8990948.1"/>
    <property type="molecule type" value="Genomic_DNA"/>
</dbReference>
<dbReference type="InterPro" id="IPR010321">
    <property type="entry name" value="DUF922"/>
</dbReference>
<gene>
    <name evidence="2" type="ORF">NYR54_11695</name>
</gene>
<protein>
    <submittedName>
        <fullName evidence="2">DUF922 domain-containing protein</fullName>
    </submittedName>
</protein>
<dbReference type="RefSeq" id="WP_261515846.1">
    <property type="nucleotide sequence ID" value="NZ_JAODNV010000012.1"/>
</dbReference>
<keyword evidence="3" id="KW-1185">Reference proteome</keyword>
<evidence type="ECO:0000256" key="1">
    <source>
        <dbReference type="SAM" id="SignalP"/>
    </source>
</evidence>
<sequence>MRRAALALIVLGAFLAPSAAATLSKTYSYFPIRGKTLTEIERQLQARGPRLDSTGQRHPGATNLEFNTRVQYGESRGRCVVADARVSVTAKVTLPNWRDRARAEHDVRIIWDTLARDIRRHEESHLVIAKTHARMLEDELKSLPWRRDCRRLVRDVERTSARILATHDEAQERFDRVEAINFESRIMRLLRYRLEQIEAGRLEP</sequence>
<name>A0A9X2X935_9HYPH</name>
<evidence type="ECO:0000313" key="2">
    <source>
        <dbReference type="EMBL" id="MCT8990948.1"/>
    </source>
</evidence>
<evidence type="ECO:0000313" key="3">
    <source>
        <dbReference type="Proteomes" id="UP001149009"/>
    </source>
</evidence>
<reference evidence="2" key="1">
    <citation type="submission" date="2022-08" db="EMBL/GenBank/DDBJ databases">
        <title>Chelativorans sichuanense sp. nov., a paraffin oil-degrading bacterium isolated from a mixture of oil-based drill cuttings and paddy soil.</title>
        <authorList>
            <person name="Yu J."/>
            <person name="Liu H."/>
            <person name="Chen Q."/>
        </authorList>
    </citation>
    <scope>NUCLEOTIDE SEQUENCE</scope>
    <source>
        <strain evidence="2">SCAU 2101</strain>
    </source>
</reference>
<keyword evidence="1" id="KW-0732">Signal</keyword>
<feature type="chain" id="PRO_5040891438" evidence="1">
    <location>
        <begin position="22"/>
        <end position="204"/>
    </location>
</feature>
<dbReference type="AlphaFoldDB" id="A0A9X2X935"/>
<dbReference type="PIRSF" id="PIRSF010521">
    <property type="entry name" value="DUF922_bac"/>
    <property type="match status" value="1"/>
</dbReference>
<dbReference type="Pfam" id="PF06037">
    <property type="entry name" value="DUF922"/>
    <property type="match status" value="1"/>
</dbReference>
<proteinExistence type="predicted"/>
<feature type="signal peptide" evidence="1">
    <location>
        <begin position="1"/>
        <end position="21"/>
    </location>
</feature>
<accession>A0A9X2X935</accession>
<comment type="caution">
    <text evidence="2">The sequence shown here is derived from an EMBL/GenBank/DDBJ whole genome shotgun (WGS) entry which is preliminary data.</text>
</comment>
<organism evidence="2 3">
    <name type="scientific">Chelativorans petroleitrophicus</name>
    <dbReference type="NCBI Taxonomy" id="2975484"/>
    <lineage>
        <taxon>Bacteria</taxon>
        <taxon>Pseudomonadati</taxon>
        <taxon>Pseudomonadota</taxon>
        <taxon>Alphaproteobacteria</taxon>
        <taxon>Hyphomicrobiales</taxon>
        <taxon>Phyllobacteriaceae</taxon>
        <taxon>Chelativorans</taxon>
    </lineage>
</organism>